<dbReference type="PATRIC" id="fig|1341181.4.peg.1104"/>
<dbReference type="Gene3D" id="2.60.40.1730">
    <property type="entry name" value="tricorn interacting facor f3 domain"/>
    <property type="match status" value="1"/>
</dbReference>
<proteinExistence type="inferred from homology"/>
<dbReference type="InterPro" id="IPR050344">
    <property type="entry name" value="Peptidase_M1_aminopeptidases"/>
</dbReference>
<evidence type="ECO:0000313" key="17">
    <source>
        <dbReference type="EMBL" id="ESU29077.1"/>
    </source>
</evidence>
<evidence type="ECO:0000256" key="11">
    <source>
        <dbReference type="ARBA" id="ARBA00022833"/>
    </source>
</evidence>
<keyword evidence="18" id="KW-1185">Reference proteome</keyword>
<dbReference type="GO" id="GO:0005615">
    <property type="term" value="C:extracellular space"/>
    <property type="evidence" value="ECO:0007669"/>
    <property type="project" value="TreeGrafter"/>
</dbReference>
<sequence>MKKITLFIALLISVLGFSQENENNHPALVHAEMKAASGKMNFRKNPNTQNYDITYHKLEFTVDPAVYFVEGRVTTTFTALSDMQTVTFDLTNRLTVSSVMLGLTNLSFTQNTNHELIITLPTTVTTGNSETVAITYSGAPSTEEQAFTTHTHNGIPALFTLSEPYGAKDWWPCKQDLNDKVNNIDVYITAPSQYTSVSNGMEQSQTINGTNKTTHFHHGYPIPAYLIAIAVTNYQIYNQQGGLGTAASPFFPIVNYIYPESAASTQSSLSVTPGIMNTFESLFIPYPFRNEKYGHAQFGWGGGMEHTTVSFMGGWNRDLISHEMAHHWFGNKVTCGSWKDIWLNEGITEYLSGLIIENMDGPASFLTWKTNKTSHITSQPGGNLYLTEEQLNNVNRIFDYRLTYNKGSMVTNMIRFKMGDANFFQAMRNYLNDPVLAYGYATTPQLKTHLEAVSNMDFTDFFNDWIYKEGYPIYAVTAENWGAGLAKIIISQTTSHPSVPFFEMPVPVRLFGEEGQTQDLILDNTTNAQEFIINVPFRVIRIQFDPEKNIISRNSTAEVKPDNIGFSIYPNPCKDLITIKLPVNTELEKVEIFNILGQLIQTEHDPKINTTNLSNGIYSIFVSTSAGVFKNRIIKE</sequence>
<dbReference type="Gene3D" id="1.10.390.10">
    <property type="entry name" value="Neutral Protease Domain 2"/>
    <property type="match status" value="1"/>
</dbReference>
<dbReference type="EMBL" id="AVGG01000003">
    <property type="protein sequence ID" value="ESU29077.1"/>
    <property type="molecule type" value="Genomic_DNA"/>
</dbReference>
<dbReference type="Pfam" id="PF17900">
    <property type="entry name" value="Peptidase_M1_N"/>
    <property type="match status" value="1"/>
</dbReference>
<dbReference type="Pfam" id="PF01433">
    <property type="entry name" value="Peptidase_M1"/>
    <property type="match status" value="1"/>
</dbReference>
<dbReference type="SUPFAM" id="SSF63737">
    <property type="entry name" value="Leukotriene A4 hydrolase N-terminal domain"/>
    <property type="match status" value="1"/>
</dbReference>
<dbReference type="PANTHER" id="PTHR11533:SF174">
    <property type="entry name" value="PUROMYCIN-SENSITIVE AMINOPEPTIDASE-RELATED"/>
    <property type="match status" value="1"/>
</dbReference>
<feature type="chain" id="PRO_5004750974" description="Aminopeptidase N" evidence="13">
    <location>
        <begin position="19"/>
        <end position="636"/>
    </location>
</feature>
<keyword evidence="9 13" id="KW-0732">Signal</keyword>
<keyword evidence="8" id="KW-0479">Metal-binding</keyword>
<dbReference type="RefSeq" id="WP_023578764.1">
    <property type="nucleotide sequence ID" value="NZ_AVGG01000003.1"/>
</dbReference>
<evidence type="ECO:0000313" key="18">
    <source>
        <dbReference type="Proteomes" id="UP000018004"/>
    </source>
</evidence>
<dbReference type="CDD" id="cd09603">
    <property type="entry name" value="M1_APN_like"/>
    <property type="match status" value="1"/>
</dbReference>
<keyword evidence="7 17" id="KW-0645">Protease</keyword>
<dbReference type="GO" id="GO:0016285">
    <property type="term" value="F:alanyl aminopeptidase activity"/>
    <property type="evidence" value="ECO:0007669"/>
    <property type="project" value="UniProtKB-EC"/>
</dbReference>
<evidence type="ECO:0000256" key="5">
    <source>
        <dbReference type="ARBA" id="ARBA00015611"/>
    </source>
</evidence>
<evidence type="ECO:0000256" key="6">
    <source>
        <dbReference type="ARBA" id="ARBA00022438"/>
    </source>
</evidence>
<dbReference type="InterPro" id="IPR042097">
    <property type="entry name" value="Aminopeptidase_N-like_N_sf"/>
</dbReference>
<protein>
    <recommendedName>
        <fullName evidence="5">Aminopeptidase N</fullName>
        <ecNumber evidence="4">3.4.11.2</ecNumber>
    </recommendedName>
</protein>
<keyword evidence="12 17" id="KW-0482">Metalloprotease</keyword>
<comment type="caution">
    <text evidence="17">The sequence shown here is derived from an EMBL/GenBank/DDBJ whole genome shotgun (WGS) entry which is preliminary data.</text>
</comment>
<dbReference type="GO" id="GO:0016020">
    <property type="term" value="C:membrane"/>
    <property type="evidence" value="ECO:0007669"/>
    <property type="project" value="TreeGrafter"/>
</dbReference>
<dbReference type="Proteomes" id="UP000018004">
    <property type="component" value="Unassembled WGS sequence"/>
</dbReference>
<dbReference type="InterPro" id="IPR045357">
    <property type="entry name" value="Aminopeptidase_N-like_N"/>
</dbReference>
<dbReference type="eggNOG" id="COG0308">
    <property type="taxonomic scope" value="Bacteria"/>
</dbReference>
<evidence type="ECO:0000259" key="14">
    <source>
        <dbReference type="Pfam" id="PF01433"/>
    </source>
</evidence>
<reference evidence="17 18" key="1">
    <citation type="submission" date="2013-08" db="EMBL/GenBank/DDBJ databases">
        <title>Flavobacterium limnosediminis JC2902 genome sequencing.</title>
        <authorList>
            <person name="Lee K."/>
            <person name="Yi H."/>
            <person name="Park S."/>
            <person name="Chun J."/>
        </authorList>
    </citation>
    <scope>NUCLEOTIDE SEQUENCE [LARGE SCALE GENOMIC DNA]</scope>
    <source>
        <strain evidence="17 18">JC2902</strain>
    </source>
</reference>
<keyword evidence="11" id="KW-0862">Zinc</keyword>
<feature type="domain" description="Aminopeptidase N-like N-terminal" evidence="15">
    <location>
        <begin position="55"/>
        <end position="226"/>
    </location>
</feature>
<dbReference type="NCBIfam" id="TIGR04183">
    <property type="entry name" value="Por_Secre_tail"/>
    <property type="match status" value="1"/>
</dbReference>
<feature type="domain" description="Peptidase M1 membrane alanine aminopeptidase" evidence="14">
    <location>
        <begin position="316"/>
        <end position="465"/>
    </location>
</feature>
<evidence type="ECO:0000256" key="1">
    <source>
        <dbReference type="ARBA" id="ARBA00000098"/>
    </source>
</evidence>
<comment type="similarity">
    <text evidence="3">Belongs to the peptidase M1 family.</text>
</comment>
<evidence type="ECO:0000256" key="4">
    <source>
        <dbReference type="ARBA" id="ARBA00012564"/>
    </source>
</evidence>
<dbReference type="GO" id="GO:0070006">
    <property type="term" value="F:metalloaminopeptidase activity"/>
    <property type="evidence" value="ECO:0007669"/>
    <property type="project" value="TreeGrafter"/>
</dbReference>
<dbReference type="GO" id="GO:0006508">
    <property type="term" value="P:proteolysis"/>
    <property type="evidence" value="ECO:0007669"/>
    <property type="project" value="UniProtKB-KW"/>
</dbReference>
<dbReference type="GO" id="GO:0042277">
    <property type="term" value="F:peptide binding"/>
    <property type="evidence" value="ECO:0007669"/>
    <property type="project" value="TreeGrafter"/>
</dbReference>
<evidence type="ECO:0000256" key="13">
    <source>
        <dbReference type="SAM" id="SignalP"/>
    </source>
</evidence>
<accession>V6SSC0</accession>
<evidence type="ECO:0000256" key="10">
    <source>
        <dbReference type="ARBA" id="ARBA00022801"/>
    </source>
</evidence>
<dbReference type="OrthoDB" id="100605at2"/>
<dbReference type="AlphaFoldDB" id="V6SSC0"/>
<feature type="signal peptide" evidence="13">
    <location>
        <begin position="1"/>
        <end position="18"/>
    </location>
</feature>
<evidence type="ECO:0000256" key="9">
    <source>
        <dbReference type="ARBA" id="ARBA00022729"/>
    </source>
</evidence>
<dbReference type="InterPro" id="IPR026444">
    <property type="entry name" value="Secre_tail"/>
</dbReference>
<dbReference type="PRINTS" id="PR00756">
    <property type="entry name" value="ALADIPTASE"/>
</dbReference>
<dbReference type="STRING" id="1341181.FLJC2902T_11140"/>
<name>V6SSC0_9FLAO</name>
<evidence type="ECO:0000256" key="3">
    <source>
        <dbReference type="ARBA" id="ARBA00010136"/>
    </source>
</evidence>
<gene>
    <name evidence="17" type="ORF">FLJC2902T_11140</name>
</gene>
<dbReference type="PANTHER" id="PTHR11533">
    <property type="entry name" value="PROTEASE M1 ZINC METALLOPROTEASE"/>
    <property type="match status" value="1"/>
</dbReference>
<evidence type="ECO:0000259" key="15">
    <source>
        <dbReference type="Pfam" id="PF17900"/>
    </source>
</evidence>
<dbReference type="InterPro" id="IPR001930">
    <property type="entry name" value="Peptidase_M1"/>
</dbReference>
<comment type="catalytic activity">
    <reaction evidence="1">
        <text>Release of an N-terminal amino acid, Xaa-|-Yaa- from a peptide, amide or arylamide. Xaa is preferably Ala, but may be most amino acids including Pro (slow action). When a terminal hydrophobic residue is followed by a prolyl residue, the two may be released as an intact Xaa-Pro dipeptide.</text>
        <dbReference type="EC" id="3.4.11.2"/>
    </reaction>
</comment>
<dbReference type="SUPFAM" id="SSF55486">
    <property type="entry name" value="Metalloproteases ('zincins'), catalytic domain"/>
    <property type="match status" value="1"/>
</dbReference>
<feature type="domain" description="Secretion system C-terminal sorting" evidence="16">
    <location>
        <begin position="568"/>
        <end position="633"/>
    </location>
</feature>
<evidence type="ECO:0000256" key="2">
    <source>
        <dbReference type="ARBA" id="ARBA00001947"/>
    </source>
</evidence>
<dbReference type="GO" id="GO:0005737">
    <property type="term" value="C:cytoplasm"/>
    <property type="evidence" value="ECO:0007669"/>
    <property type="project" value="TreeGrafter"/>
</dbReference>
<dbReference type="Pfam" id="PF18962">
    <property type="entry name" value="Por_Secre_tail"/>
    <property type="match status" value="1"/>
</dbReference>
<evidence type="ECO:0000259" key="16">
    <source>
        <dbReference type="Pfam" id="PF18962"/>
    </source>
</evidence>
<dbReference type="GO" id="GO:0043171">
    <property type="term" value="P:peptide catabolic process"/>
    <property type="evidence" value="ECO:0007669"/>
    <property type="project" value="TreeGrafter"/>
</dbReference>
<dbReference type="GO" id="GO:0008270">
    <property type="term" value="F:zinc ion binding"/>
    <property type="evidence" value="ECO:0007669"/>
    <property type="project" value="InterPro"/>
</dbReference>
<dbReference type="InterPro" id="IPR027268">
    <property type="entry name" value="Peptidase_M4/M1_CTD_sf"/>
</dbReference>
<evidence type="ECO:0000256" key="7">
    <source>
        <dbReference type="ARBA" id="ARBA00022670"/>
    </source>
</evidence>
<evidence type="ECO:0000256" key="8">
    <source>
        <dbReference type="ARBA" id="ARBA00022723"/>
    </source>
</evidence>
<organism evidence="17 18">
    <name type="scientific">Flavobacterium limnosediminis JC2902</name>
    <dbReference type="NCBI Taxonomy" id="1341181"/>
    <lineage>
        <taxon>Bacteria</taxon>
        <taxon>Pseudomonadati</taxon>
        <taxon>Bacteroidota</taxon>
        <taxon>Flavobacteriia</taxon>
        <taxon>Flavobacteriales</taxon>
        <taxon>Flavobacteriaceae</taxon>
        <taxon>Flavobacterium</taxon>
    </lineage>
</organism>
<dbReference type="EC" id="3.4.11.2" evidence="4"/>
<comment type="cofactor">
    <cofactor evidence="2">
        <name>Zn(2+)</name>
        <dbReference type="ChEBI" id="CHEBI:29105"/>
    </cofactor>
</comment>
<keyword evidence="10" id="KW-0378">Hydrolase</keyword>
<keyword evidence="6" id="KW-0031">Aminopeptidase</keyword>
<evidence type="ECO:0000256" key="12">
    <source>
        <dbReference type="ARBA" id="ARBA00023049"/>
    </source>
</evidence>
<dbReference type="InterPro" id="IPR014782">
    <property type="entry name" value="Peptidase_M1_dom"/>
</dbReference>